<dbReference type="PANTHER" id="PTHR34220:SF7">
    <property type="entry name" value="SENSOR HISTIDINE KINASE YPDA"/>
    <property type="match status" value="1"/>
</dbReference>
<feature type="domain" description="PocR" evidence="2">
    <location>
        <begin position="30"/>
        <end position="195"/>
    </location>
</feature>
<dbReference type="PANTHER" id="PTHR34220">
    <property type="entry name" value="SENSOR HISTIDINE KINASE YPDA"/>
    <property type="match status" value="1"/>
</dbReference>
<dbReference type="PATRIC" id="fig|796937.3.peg.39"/>
<gene>
    <name evidence="3" type="ORF">HMPREF9629_00037</name>
</gene>
<keyword evidence="1" id="KW-0175">Coiled coil</keyword>
<dbReference type="GO" id="GO:0016020">
    <property type="term" value="C:membrane"/>
    <property type="evidence" value="ECO:0007669"/>
    <property type="project" value="InterPro"/>
</dbReference>
<dbReference type="Proteomes" id="UP000006437">
    <property type="component" value="Unassembled WGS sequence"/>
</dbReference>
<dbReference type="AlphaFoldDB" id="G9WXE8"/>
<accession>G9WXE8</accession>
<comment type="caution">
    <text evidence="3">The sequence shown here is derived from an EMBL/GenBank/DDBJ whole genome shotgun (WGS) entry which is preliminary data.</text>
</comment>
<proteinExistence type="predicted"/>
<dbReference type="InterPro" id="IPR050640">
    <property type="entry name" value="Bact_2-comp_sensor_kinase"/>
</dbReference>
<dbReference type="EMBL" id="AFZE01000001">
    <property type="protein sequence ID" value="EHL16795.1"/>
    <property type="molecule type" value="Genomic_DNA"/>
</dbReference>
<dbReference type="RefSeq" id="WP_009524274.1">
    <property type="nucleotide sequence ID" value="NZ_JBQMYE010000063.1"/>
</dbReference>
<protein>
    <recommendedName>
        <fullName evidence="2">PocR domain-containing protein</fullName>
    </recommendedName>
</protein>
<organism evidence="3 4">
    <name type="scientific">Peptoanaerobacter stomatis</name>
    <dbReference type="NCBI Taxonomy" id="796937"/>
    <lineage>
        <taxon>Bacteria</taxon>
        <taxon>Bacillati</taxon>
        <taxon>Bacillota</taxon>
        <taxon>Clostridia</taxon>
        <taxon>Peptostreptococcales</taxon>
        <taxon>Filifactoraceae</taxon>
        <taxon>Peptoanaerobacter</taxon>
    </lineage>
</organism>
<evidence type="ECO:0000313" key="3">
    <source>
        <dbReference type="EMBL" id="EHL16795.1"/>
    </source>
</evidence>
<reference evidence="3 4" key="1">
    <citation type="submission" date="2011-08" db="EMBL/GenBank/DDBJ databases">
        <title>The Genome Sequence of Eubacteriaceae bacterium ACC19a.</title>
        <authorList>
            <consortium name="The Broad Institute Genome Sequencing Platform"/>
            <person name="Earl A."/>
            <person name="Ward D."/>
            <person name="Feldgarden M."/>
            <person name="Gevers D."/>
            <person name="Sizova M."/>
            <person name="Hazen A."/>
            <person name="Epstein S."/>
            <person name="Young S.K."/>
            <person name="Zeng Q."/>
            <person name="Gargeya S."/>
            <person name="Fitzgerald M."/>
            <person name="Haas B."/>
            <person name="Abouelleil A."/>
            <person name="Alvarado L."/>
            <person name="Arachchi H.M."/>
            <person name="Berlin A."/>
            <person name="Brown A."/>
            <person name="Chapman S.B."/>
            <person name="Chen Z."/>
            <person name="Dunbar C."/>
            <person name="Freedman E."/>
            <person name="Gearin G."/>
            <person name="Gellesch M."/>
            <person name="Goldberg J."/>
            <person name="Griggs A."/>
            <person name="Gujja S."/>
            <person name="Heiman D."/>
            <person name="Howarth C."/>
            <person name="Larson L."/>
            <person name="Lui A."/>
            <person name="MacDonald P.J.P."/>
            <person name="Montmayeur A."/>
            <person name="Murphy C."/>
            <person name="Neiman D."/>
            <person name="Pearson M."/>
            <person name="Priest M."/>
            <person name="Roberts A."/>
            <person name="Saif S."/>
            <person name="Shea T."/>
            <person name="Shenoy N."/>
            <person name="Sisk P."/>
            <person name="Stolte C."/>
            <person name="Sykes S."/>
            <person name="Wortman J."/>
            <person name="Nusbaum C."/>
            <person name="Birren B."/>
        </authorList>
    </citation>
    <scope>NUCLEOTIDE SEQUENCE [LARGE SCALE GENOMIC DNA]</scope>
    <source>
        <strain evidence="3 4">ACC19a</strain>
    </source>
</reference>
<dbReference type="HOGENOM" id="CLU_038337_0_0_9"/>
<dbReference type="GO" id="GO:0000155">
    <property type="term" value="F:phosphorelay sensor kinase activity"/>
    <property type="evidence" value="ECO:0007669"/>
    <property type="project" value="InterPro"/>
</dbReference>
<dbReference type="BioCyc" id="EBAC796937-HMP:GMGH-37-MONOMER"/>
<evidence type="ECO:0000313" key="4">
    <source>
        <dbReference type="Proteomes" id="UP000006437"/>
    </source>
</evidence>
<dbReference type="InterPro" id="IPR018771">
    <property type="entry name" value="PocR_dom"/>
</dbReference>
<feature type="coiled-coil region" evidence="1">
    <location>
        <begin position="203"/>
        <end position="230"/>
    </location>
</feature>
<sequence length="439" mass="50251">MAENKNSANISINEKYLQGVEQIDIISVFGKKNLEEIQKIISDVTGLAFVTVDYKGEPVTEQTKFTRFCQKMRQDKERLPICKLSDASGAIIAATSKQTSIYFCPCGLLEVAIPIIVNDRYLGGFVGGQVLCDDAPPYVMRLSKNMSASGKDLEDVDILSQKYKEDLKDCAKYTYNEFVSISKLIELIISQLTKQELISGHNKMKNLNKIGELEDKIKELEYKNSLLKSKYDTILRYTNIFFVRNIFNMMSNLSIIEGATKTNDAILKYSNFITNELQNKNSNTINEEIQRIDNLVAINKLRYENRIRYNIQCDESLMDIKIPFSVILPFVQASMYYSLTMKEADYSLDISIDNVENDIVIKMEDNGPGLSISELEKTYRLYGENHEGTPILKSVRDMKKSLTDMFGKEYKPVYEYEKDIGTKLTIKYPINFDEGINYV</sequence>
<evidence type="ECO:0000256" key="1">
    <source>
        <dbReference type="SAM" id="Coils"/>
    </source>
</evidence>
<name>G9WXE8_9FIRM</name>
<dbReference type="Pfam" id="PF10114">
    <property type="entry name" value="PocR"/>
    <property type="match status" value="1"/>
</dbReference>
<evidence type="ECO:0000259" key="2">
    <source>
        <dbReference type="Pfam" id="PF10114"/>
    </source>
</evidence>